<dbReference type="GO" id="GO:0008713">
    <property type="term" value="F:ADP-heptose-lipopolysaccharide heptosyltransferase activity"/>
    <property type="evidence" value="ECO:0007669"/>
    <property type="project" value="TreeGrafter"/>
</dbReference>
<accession>A0A538TH31</accession>
<dbReference type="PANTHER" id="PTHR30160:SF1">
    <property type="entry name" value="LIPOPOLYSACCHARIDE 1,2-N-ACETYLGLUCOSAMINETRANSFERASE-RELATED"/>
    <property type="match status" value="1"/>
</dbReference>
<proteinExistence type="predicted"/>
<sequence length="348" mass="37470">MSAAGPTPSASTRIHLYRPQNQLGDLLLNVPAIRSIRERFRDAHIVLFVGRQNAGAVLGQPWADEIRVVDTRNFFGVARAGLRGLPGPRPHLAVYFTTVSYSRSAAMLVRWSGARDRVGFDAAWYRERDRADLTLPVAYPRVAGGTETCPAPNRGTGAAPPLHQSEVNLALARAVGAGAAPEPPYYIPDPALLAHAPENAVYLHPGAGKHHNRWPADRFAALARELVGRGYSVWWLEGPQDQGTVEAVSSALRMTLPVVRNEAIPTLAARFARAALYVGNDTGPLHLAGATGCPSIGIYGWTDPAEWRPVGRCVRSVRGADGRLESVEPRDVLDAALPLLAEDRCAVG</sequence>
<evidence type="ECO:0000256" key="1">
    <source>
        <dbReference type="ARBA" id="ARBA00022676"/>
    </source>
</evidence>
<evidence type="ECO:0000313" key="4">
    <source>
        <dbReference type="Proteomes" id="UP000317366"/>
    </source>
</evidence>
<comment type="caution">
    <text evidence="3">The sequence shown here is derived from an EMBL/GenBank/DDBJ whole genome shotgun (WGS) entry which is preliminary data.</text>
</comment>
<dbReference type="Gene3D" id="3.40.50.2000">
    <property type="entry name" value="Glycogen Phosphorylase B"/>
    <property type="match status" value="2"/>
</dbReference>
<keyword evidence="2 3" id="KW-0808">Transferase</keyword>
<dbReference type="InterPro" id="IPR002201">
    <property type="entry name" value="Glyco_trans_9"/>
</dbReference>
<gene>
    <name evidence="3" type="ORF">E6K77_06260</name>
</gene>
<dbReference type="Proteomes" id="UP000317366">
    <property type="component" value="Unassembled WGS sequence"/>
</dbReference>
<organism evidence="3 4">
    <name type="scientific">Eiseniibacteriota bacterium</name>
    <dbReference type="NCBI Taxonomy" id="2212470"/>
    <lineage>
        <taxon>Bacteria</taxon>
        <taxon>Candidatus Eiseniibacteriota</taxon>
    </lineage>
</organism>
<reference evidence="3 4" key="1">
    <citation type="journal article" date="2019" name="Nat. Microbiol.">
        <title>Mediterranean grassland soil C-N compound turnover is dependent on rainfall and depth, and is mediated by genomically divergent microorganisms.</title>
        <authorList>
            <person name="Diamond S."/>
            <person name="Andeer P.F."/>
            <person name="Li Z."/>
            <person name="Crits-Christoph A."/>
            <person name="Burstein D."/>
            <person name="Anantharaman K."/>
            <person name="Lane K.R."/>
            <person name="Thomas B.C."/>
            <person name="Pan C."/>
            <person name="Northen T.R."/>
            <person name="Banfield J.F."/>
        </authorList>
    </citation>
    <scope>NUCLEOTIDE SEQUENCE [LARGE SCALE GENOMIC DNA]</scope>
    <source>
        <strain evidence="3">WS_7</strain>
    </source>
</reference>
<evidence type="ECO:0000313" key="3">
    <source>
        <dbReference type="EMBL" id="TMQ62929.1"/>
    </source>
</evidence>
<dbReference type="GO" id="GO:0005829">
    <property type="term" value="C:cytosol"/>
    <property type="evidence" value="ECO:0007669"/>
    <property type="project" value="TreeGrafter"/>
</dbReference>
<dbReference type="PANTHER" id="PTHR30160">
    <property type="entry name" value="TETRAACYLDISACCHARIDE 4'-KINASE-RELATED"/>
    <property type="match status" value="1"/>
</dbReference>
<dbReference type="EMBL" id="VBOX01000066">
    <property type="protein sequence ID" value="TMQ62929.1"/>
    <property type="molecule type" value="Genomic_DNA"/>
</dbReference>
<name>A0A538TH31_UNCEI</name>
<dbReference type="Pfam" id="PF01075">
    <property type="entry name" value="Glyco_transf_9"/>
    <property type="match status" value="1"/>
</dbReference>
<keyword evidence="1" id="KW-0328">Glycosyltransferase</keyword>
<dbReference type="CDD" id="cd03789">
    <property type="entry name" value="GT9_LPS_heptosyltransferase"/>
    <property type="match status" value="1"/>
</dbReference>
<dbReference type="SUPFAM" id="SSF53756">
    <property type="entry name" value="UDP-Glycosyltransferase/glycogen phosphorylase"/>
    <property type="match status" value="1"/>
</dbReference>
<dbReference type="InterPro" id="IPR051199">
    <property type="entry name" value="LPS_LOS_Heptosyltrfase"/>
</dbReference>
<protein>
    <submittedName>
        <fullName evidence="3">Glycosyltransferase family 9 protein</fullName>
    </submittedName>
</protein>
<evidence type="ECO:0000256" key="2">
    <source>
        <dbReference type="ARBA" id="ARBA00022679"/>
    </source>
</evidence>
<dbReference type="GO" id="GO:0009244">
    <property type="term" value="P:lipopolysaccharide core region biosynthetic process"/>
    <property type="evidence" value="ECO:0007669"/>
    <property type="project" value="TreeGrafter"/>
</dbReference>
<dbReference type="AlphaFoldDB" id="A0A538TH31"/>